<accession>A0A1F5GJW3</accession>
<proteinExistence type="predicted"/>
<name>A0A1F5GJW3_9BACT</name>
<dbReference type="STRING" id="1797716.A3D07_00495"/>
<evidence type="ECO:0000313" key="1">
    <source>
        <dbReference type="EMBL" id="OGD92186.1"/>
    </source>
</evidence>
<gene>
    <name evidence="1" type="ORF">A3D07_00495</name>
</gene>
<comment type="caution">
    <text evidence="1">The sequence shown here is derived from an EMBL/GenBank/DDBJ whole genome shotgun (WGS) entry which is preliminary data.</text>
</comment>
<dbReference type="Proteomes" id="UP000177124">
    <property type="component" value="Unassembled WGS sequence"/>
</dbReference>
<sequence>MKYPAQSDIWRLDHVIRPTNGASNGTSLVNHGQSRVLGRFRQIFPLSLFCDDLIVEELRIVHVKKNGPWAYEVISIMATDIASVNASSGMFFGQVHIKSLTGGPEIFVDNMLRRHIYKIRSLVEGIALSSREGLRLEHQSSLEAERQDILAAGSVHYR</sequence>
<organism evidence="1 2">
    <name type="scientific">Candidatus Curtissbacteria bacterium RIFCSPHIGHO2_02_FULL_42_15</name>
    <dbReference type="NCBI Taxonomy" id="1797716"/>
    <lineage>
        <taxon>Bacteria</taxon>
        <taxon>Candidatus Curtissiibacteriota</taxon>
    </lineage>
</organism>
<protein>
    <submittedName>
        <fullName evidence="1">Uncharacterized protein</fullName>
    </submittedName>
</protein>
<dbReference type="EMBL" id="MFBF01000003">
    <property type="protein sequence ID" value="OGD92186.1"/>
    <property type="molecule type" value="Genomic_DNA"/>
</dbReference>
<reference evidence="1 2" key="1">
    <citation type="journal article" date="2016" name="Nat. Commun.">
        <title>Thousands of microbial genomes shed light on interconnected biogeochemical processes in an aquifer system.</title>
        <authorList>
            <person name="Anantharaman K."/>
            <person name="Brown C.T."/>
            <person name="Hug L.A."/>
            <person name="Sharon I."/>
            <person name="Castelle C.J."/>
            <person name="Probst A.J."/>
            <person name="Thomas B.C."/>
            <person name="Singh A."/>
            <person name="Wilkins M.J."/>
            <person name="Karaoz U."/>
            <person name="Brodie E.L."/>
            <person name="Williams K.H."/>
            <person name="Hubbard S.S."/>
            <person name="Banfield J.F."/>
        </authorList>
    </citation>
    <scope>NUCLEOTIDE SEQUENCE [LARGE SCALE GENOMIC DNA]</scope>
</reference>
<evidence type="ECO:0000313" key="2">
    <source>
        <dbReference type="Proteomes" id="UP000177124"/>
    </source>
</evidence>
<dbReference type="AlphaFoldDB" id="A0A1F5GJW3"/>